<name>A0A9D2IKV2_9BACT</name>
<reference evidence="6" key="2">
    <citation type="submission" date="2021-04" db="EMBL/GenBank/DDBJ databases">
        <authorList>
            <person name="Gilroy R."/>
        </authorList>
    </citation>
    <scope>NUCLEOTIDE SEQUENCE</scope>
    <source>
        <strain evidence="6">ChiHjej11B10-19426</strain>
    </source>
</reference>
<evidence type="ECO:0000313" key="7">
    <source>
        <dbReference type="Proteomes" id="UP000824014"/>
    </source>
</evidence>
<dbReference type="SMART" id="SM00740">
    <property type="entry name" value="PASTA"/>
    <property type="match status" value="1"/>
</dbReference>
<evidence type="ECO:0000256" key="2">
    <source>
        <dbReference type="ARBA" id="ARBA00022645"/>
    </source>
</evidence>
<accession>A0A9D2IKV2</accession>
<dbReference type="Pfam" id="PF03717">
    <property type="entry name" value="PBP_dimer"/>
    <property type="match status" value="1"/>
</dbReference>
<gene>
    <name evidence="6" type="ORF">H9816_02815</name>
</gene>
<dbReference type="GO" id="GO:0004180">
    <property type="term" value="F:carboxypeptidase activity"/>
    <property type="evidence" value="ECO:0007669"/>
    <property type="project" value="UniProtKB-KW"/>
</dbReference>
<keyword evidence="4" id="KW-1133">Transmembrane helix</keyword>
<dbReference type="InterPro" id="IPR036138">
    <property type="entry name" value="PBP_dimer_sf"/>
</dbReference>
<sequence length="728" mass="80553">MSSRQSARTNPHQQSIKKSIMSRVRVLYAIFAFVAVAIFSMIIVTQYGPNGTPLRNRSDLKCYKMLDVPASRGNIYAHDGRILVTDSPSYDISLDFTVLDMSAEEFNRAANALADSLSRTIPQYSKSYFVNRLHAIRNKALRGGPGSQNQRLIREKVNQIQLDRIKTFPIFNKGRLGGGLIYTQDAERYKPFGTLAARTLGKPGEFGLEASFNDVLSGHDGQNLCVRLVRDVWVPVVSKENVESVNGKDLVTTIDVNMQDIVETELRRQILDKQATCGTAVIMDVKTGEIRAISNLTRYGNIVRDDINHAITMRCEPGSTFKLVSLMALLEKSGFELTDSIDCSSTGRYYYEVGRRRFLIADDHKVGKTTIQGMFEQSSNIGFVKMIDSAFHNKPERFTDFVNSLHIDQPINMQLTGGLKPIIKDPRRPKETAWDAISLIKMAYGYAVEITPMHTLMLYNAIANDGCMVAPRLVTAVTEDGHVEEQFDVVTINDKLCSSRTLRLVRQALEGVVENGTGSLMKNPNYKVAGKTGTAQVAMQNRGYSDARGGRDYLATFVGYFPADKPRYTCIVAIKTYYGPGSRHTFYGASLAGPAFKAIADRVYALEADWHAPLTETEDPAIASVKGGDLYEIRTAASRLSVRTDANWLAEGWGRTQKDSTGIEVLPLEPQEDVMPAVTGMSLKDALYLLESRGLRVQFSGRGKVVGQSIRAGSHITEGATVSLTLRP</sequence>
<dbReference type="GO" id="GO:0071555">
    <property type="term" value="P:cell wall organization"/>
    <property type="evidence" value="ECO:0007669"/>
    <property type="project" value="TreeGrafter"/>
</dbReference>
<evidence type="ECO:0000256" key="4">
    <source>
        <dbReference type="SAM" id="Phobius"/>
    </source>
</evidence>
<dbReference type="Gene3D" id="3.40.710.10">
    <property type="entry name" value="DD-peptidase/beta-lactamase superfamily"/>
    <property type="match status" value="1"/>
</dbReference>
<dbReference type="Pfam" id="PF03793">
    <property type="entry name" value="PASTA"/>
    <property type="match status" value="1"/>
</dbReference>
<dbReference type="Proteomes" id="UP000824014">
    <property type="component" value="Unassembled WGS sequence"/>
</dbReference>
<comment type="caution">
    <text evidence="6">The sequence shown here is derived from an EMBL/GenBank/DDBJ whole genome shotgun (WGS) entry which is preliminary data.</text>
</comment>
<organism evidence="6 7">
    <name type="scientific">Candidatus Tidjanibacter faecipullorum</name>
    <dbReference type="NCBI Taxonomy" id="2838766"/>
    <lineage>
        <taxon>Bacteria</taxon>
        <taxon>Pseudomonadati</taxon>
        <taxon>Bacteroidota</taxon>
        <taxon>Bacteroidia</taxon>
        <taxon>Bacteroidales</taxon>
        <taxon>Rikenellaceae</taxon>
        <taxon>Tidjanibacter</taxon>
    </lineage>
</organism>
<dbReference type="InterPro" id="IPR001460">
    <property type="entry name" value="PCN-bd_Tpept"/>
</dbReference>
<feature type="transmembrane region" description="Helical" evidence="4">
    <location>
        <begin position="26"/>
        <end position="48"/>
    </location>
</feature>
<comment type="subcellular location">
    <subcellularLocation>
        <location evidence="1">Membrane</location>
    </subcellularLocation>
</comment>
<dbReference type="InterPro" id="IPR005311">
    <property type="entry name" value="PBP_dimer"/>
</dbReference>
<dbReference type="PROSITE" id="PS51178">
    <property type="entry name" value="PASTA"/>
    <property type="match status" value="1"/>
</dbReference>
<dbReference type="CDD" id="cd06575">
    <property type="entry name" value="PASTA_Pbp2x-like_2"/>
    <property type="match status" value="1"/>
</dbReference>
<dbReference type="PANTHER" id="PTHR30627">
    <property type="entry name" value="PEPTIDOGLYCAN D,D-TRANSPEPTIDASE"/>
    <property type="match status" value="1"/>
</dbReference>
<proteinExistence type="predicted"/>
<dbReference type="PANTHER" id="PTHR30627:SF1">
    <property type="entry name" value="PEPTIDOGLYCAN D,D-TRANSPEPTIDASE FTSI"/>
    <property type="match status" value="1"/>
</dbReference>
<dbReference type="InterPro" id="IPR012338">
    <property type="entry name" value="Beta-lactam/transpept-like"/>
</dbReference>
<keyword evidence="3 4" id="KW-0472">Membrane</keyword>
<dbReference type="InterPro" id="IPR050515">
    <property type="entry name" value="Beta-lactam/transpept"/>
</dbReference>
<evidence type="ECO:0000313" key="6">
    <source>
        <dbReference type="EMBL" id="HIZ14833.1"/>
    </source>
</evidence>
<protein>
    <submittedName>
        <fullName evidence="6">Transpeptidase family protein</fullName>
    </submittedName>
</protein>
<dbReference type="Gene3D" id="3.90.1310.10">
    <property type="entry name" value="Penicillin-binding protein 2a (Domain 2)"/>
    <property type="match status" value="1"/>
</dbReference>
<dbReference type="GO" id="GO:0008658">
    <property type="term" value="F:penicillin binding"/>
    <property type="evidence" value="ECO:0007669"/>
    <property type="project" value="InterPro"/>
</dbReference>
<dbReference type="GO" id="GO:0005886">
    <property type="term" value="C:plasma membrane"/>
    <property type="evidence" value="ECO:0007669"/>
    <property type="project" value="TreeGrafter"/>
</dbReference>
<evidence type="ECO:0000256" key="3">
    <source>
        <dbReference type="ARBA" id="ARBA00023136"/>
    </source>
</evidence>
<evidence type="ECO:0000259" key="5">
    <source>
        <dbReference type="PROSITE" id="PS51178"/>
    </source>
</evidence>
<reference evidence="6" key="1">
    <citation type="journal article" date="2021" name="PeerJ">
        <title>Extensive microbial diversity within the chicken gut microbiome revealed by metagenomics and culture.</title>
        <authorList>
            <person name="Gilroy R."/>
            <person name="Ravi A."/>
            <person name="Getino M."/>
            <person name="Pursley I."/>
            <person name="Horton D.L."/>
            <person name="Alikhan N.F."/>
            <person name="Baker D."/>
            <person name="Gharbi K."/>
            <person name="Hall N."/>
            <person name="Watson M."/>
            <person name="Adriaenssens E.M."/>
            <person name="Foster-Nyarko E."/>
            <person name="Jarju S."/>
            <person name="Secka A."/>
            <person name="Antonio M."/>
            <person name="Oren A."/>
            <person name="Chaudhuri R.R."/>
            <person name="La Ragione R."/>
            <person name="Hildebrand F."/>
            <person name="Pallen M.J."/>
        </authorList>
    </citation>
    <scope>NUCLEOTIDE SEQUENCE</scope>
    <source>
        <strain evidence="6">ChiHjej11B10-19426</strain>
    </source>
</reference>
<dbReference type="SUPFAM" id="SSF56519">
    <property type="entry name" value="Penicillin binding protein dimerisation domain"/>
    <property type="match status" value="1"/>
</dbReference>
<dbReference type="Pfam" id="PF00905">
    <property type="entry name" value="Transpeptidase"/>
    <property type="match status" value="1"/>
</dbReference>
<dbReference type="EMBL" id="DXCC01000007">
    <property type="protein sequence ID" value="HIZ14833.1"/>
    <property type="molecule type" value="Genomic_DNA"/>
</dbReference>
<feature type="domain" description="PASTA" evidence="5">
    <location>
        <begin position="669"/>
        <end position="728"/>
    </location>
</feature>
<dbReference type="Gene3D" id="3.30.10.20">
    <property type="match status" value="1"/>
</dbReference>
<dbReference type="SUPFAM" id="SSF54184">
    <property type="entry name" value="Penicillin-binding protein 2x (pbp-2x), c-terminal domain"/>
    <property type="match status" value="1"/>
</dbReference>
<evidence type="ECO:0000256" key="1">
    <source>
        <dbReference type="ARBA" id="ARBA00004370"/>
    </source>
</evidence>
<keyword evidence="4" id="KW-0812">Transmembrane</keyword>
<dbReference type="InterPro" id="IPR005543">
    <property type="entry name" value="PASTA_dom"/>
</dbReference>
<dbReference type="AlphaFoldDB" id="A0A9D2IKV2"/>
<dbReference type="Gene3D" id="3.30.450.330">
    <property type="match status" value="1"/>
</dbReference>
<keyword evidence="2" id="KW-0121">Carboxypeptidase</keyword>
<keyword evidence="2" id="KW-0645">Protease</keyword>
<dbReference type="SUPFAM" id="SSF56601">
    <property type="entry name" value="beta-lactamase/transpeptidase-like"/>
    <property type="match status" value="1"/>
</dbReference>
<keyword evidence="2" id="KW-0378">Hydrolase</keyword>